<gene>
    <name evidence="1" type="ORF">AUP42_17965</name>
</gene>
<dbReference type="EMBL" id="LPVY01000009">
    <property type="protein sequence ID" value="KZB65485.1"/>
    <property type="molecule type" value="Genomic_DNA"/>
</dbReference>
<dbReference type="RefSeq" id="WP_062951467.1">
    <property type="nucleotide sequence ID" value="NZ_LPVY01000009.1"/>
</dbReference>
<comment type="caution">
    <text evidence="1">The sequence shown here is derived from an EMBL/GenBank/DDBJ whole genome shotgun (WGS) entry which is preliminary data.</text>
</comment>
<proteinExistence type="predicted"/>
<dbReference type="Proteomes" id="UP000076335">
    <property type="component" value="Unassembled WGS sequence"/>
</dbReference>
<dbReference type="AlphaFoldDB" id="A0A154L600"/>
<name>A0A154L600_9PROT</name>
<reference evidence="1 2" key="1">
    <citation type="submission" date="2015-12" db="EMBL/GenBank/DDBJ databases">
        <title>Genome sequence of Thalassospira lucentensis MCCC 1A02072.</title>
        <authorList>
            <person name="Lu L."/>
            <person name="Lai Q."/>
            <person name="Shao Z."/>
            <person name="Qian P."/>
        </authorList>
    </citation>
    <scope>NUCLEOTIDE SEQUENCE [LARGE SCALE GENOMIC DNA]</scope>
    <source>
        <strain evidence="1 2">MCCC 1A02072</strain>
    </source>
</reference>
<evidence type="ECO:0008006" key="3">
    <source>
        <dbReference type="Google" id="ProtNLM"/>
    </source>
</evidence>
<organism evidence="1 2">
    <name type="scientific">Thalassospira lucentensis</name>
    <dbReference type="NCBI Taxonomy" id="168935"/>
    <lineage>
        <taxon>Bacteria</taxon>
        <taxon>Pseudomonadati</taxon>
        <taxon>Pseudomonadota</taxon>
        <taxon>Alphaproteobacteria</taxon>
        <taxon>Rhodospirillales</taxon>
        <taxon>Thalassospiraceae</taxon>
        <taxon>Thalassospira</taxon>
    </lineage>
</organism>
<dbReference type="Gene3D" id="1.10.530.10">
    <property type="match status" value="1"/>
</dbReference>
<protein>
    <recommendedName>
        <fullName evidence="3">Transglycosylase SLT domain-containing protein</fullName>
    </recommendedName>
</protein>
<sequence>MPINANQLRQSIVRPVLQNLGLWSQAAENLIMGTAAQESGLGTYVEQVGGGPARGIFQMEPATLNDCYVNFLDYRADLKGKIDAYLAPQPDKATQLATNNAYAAAMCRVRYMRVSAALPDANDIPGLAAYWKQYYNTAGGKGTTDEFIANYNRYLGSS</sequence>
<evidence type="ECO:0000313" key="2">
    <source>
        <dbReference type="Proteomes" id="UP000076335"/>
    </source>
</evidence>
<dbReference type="OrthoDB" id="7355818at2"/>
<accession>A0A154L600</accession>
<evidence type="ECO:0000313" key="1">
    <source>
        <dbReference type="EMBL" id="KZB65485.1"/>
    </source>
</evidence>